<dbReference type="VEuPathDB" id="FungiDB:CC77DRAFT_62008"/>
<protein>
    <submittedName>
        <fullName evidence="2">Uncharacterized protein</fullName>
    </submittedName>
</protein>
<keyword evidence="1" id="KW-0472">Membrane</keyword>
<dbReference type="KEGG" id="aalt:CC77DRAFT_62008"/>
<gene>
    <name evidence="2" type="ORF">CC77DRAFT_62008</name>
</gene>
<dbReference type="GeneID" id="29118079"/>
<evidence type="ECO:0000313" key="3">
    <source>
        <dbReference type="Proteomes" id="UP000077248"/>
    </source>
</evidence>
<dbReference type="RefSeq" id="XP_018392060.1">
    <property type="nucleotide sequence ID" value="XM_018532485.1"/>
</dbReference>
<feature type="transmembrane region" description="Helical" evidence="1">
    <location>
        <begin position="315"/>
        <end position="334"/>
    </location>
</feature>
<proteinExistence type="predicted"/>
<keyword evidence="3" id="KW-1185">Reference proteome</keyword>
<accession>A0A177E6J7</accession>
<keyword evidence="1" id="KW-0812">Transmembrane</keyword>
<reference evidence="2 3" key="1">
    <citation type="submission" date="2016-05" db="EMBL/GenBank/DDBJ databases">
        <title>Comparative analysis of secretome profiles of manganese(II)-oxidizing ascomycete fungi.</title>
        <authorList>
            <consortium name="DOE Joint Genome Institute"/>
            <person name="Zeiner C.A."/>
            <person name="Purvine S.O."/>
            <person name="Zink E.M."/>
            <person name="Wu S."/>
            <person name="Pasa-Tolic L."/>
            <person name="Chaput D.L."/>
            <person name="Haridas S."/>
            <person name="Grigoriev I.V."/>
            <person name="Santelli C.M."/>
            <person name="Hansel C.M."/>
        </authorList>
    </citation>
    <scope>NUCLEOTIDE SEQUENCE [LARGE SCALE GENOMIC DNA]</scope>
    <source>
        <strain evidence="2 3">SRC1lrK2f</strain>
    </source>
</reference>
<evidence type="ECO:0000313" key="2">
    <source>
        <dbReference type="EMBL" id="OAG26639.1"/>
    </source>
</evidence>
<evidence type="ECO:0000256" key="1">
    <source>
        <dbReference type="SAM" id="Phobius"/>
    </source>
</evidence>
<keyword evidence="1" id="KW-1133">Transmembrane helix</keyword>
<dbReference type="Proteomes" id="UP000077248">
    <property type="component" value="Unassembled WGS sequence"/>
</dbReference>
<organism evidence="2 3">
    <name type="scientific">Alternaria alternata</name>
    <name type="common">Alternaria rot fungus</name>
    <name type="synonym">Torula alternata</name>
    <dbReference type="NCBI Taxonomy" id="5599"/>
    <lineage>
        <taxon>Eukaryota</taxon>
        <taxon>Fungi</taxon>
        <taxon>Dikarya</taxon>
        <taxon>Ascomycota</taxon>
        <taxon>Pezizomycotina</taxon>
        <taxon>Dothideomycetes</taxon>
        <taxon>Pleosporomycetidae</taxon>
        <taxon>Pleosporales</taxon>
        <taxon>Pleosporineae</taxon>
        <taxon>Pleosporaceae</taxon>
        <taxon>Alternaria</taxon>
        <taxon>Alternaria sect. Alternaria</taxon>
        <taxon>Alternaria alternata complex</taxon>
    </lineage>
</organism>
<dbReference type="OMA" id="INTFWPD"/>
<dbReference type="AlphaFoldDB" id="A0A177E6J7"/>
<sequence length="370" mass="42684">MSLVNKRLFSDTQDLGITQKCALINAFWPHLNISESDYFEDEYTALFSYWGETLRSLRPFSHEFAIEEWDGILAMITQLSFGRDTKKEVLVSDLRKHYQNIGDKAIACSIELTVRLWIGVNVRSKGLFVGPEKSRVSYIRWQDDHSLKEMVAAPFINNKRKARTAPMFLFDDSFTAVGLKDICRLEILWTDNLADHLRLHGSRGERQLSIYKHKICLINHRKEPEPMLIPRDLLDETICTLELLFPEGDEPTETFLNDEKVQMWIENSIDIPQAIELDDFEFWRSRLSQLLSLFYGPPETVRQTLLDRRNTAQFATIWVAIFGVFFLTILFGVLSTAYSAKQYSVAVDSYKLAVAQACQQTSQPLPGYCT</sequence>
<name>A0A177E6J7_ALTAL</name>
<dbReference type="EMBL" id="KV441469">
    <property type="protein sequence ID" value="OAG26639.1"/>
    <property type="molecule type" value="Genomic_DNA"/>
</dbReference>